<dbReference type="RefSeq" id="WP_184580085.1">
    <property type="nucleotide sequence ID" value="NZ_JACHJT010000001.1"/>
</dbReference>
<dbReference type="InterPro" id="IPR050248">
    <property type="entry name" value="Polysacc_deacetylase_ArnD"/>
</dbReference>
<dbReference type="InterPro" id="IPR002509">
    <property type="entry name" value="NODB_dom"/>
</dbReference>
<reference evidence="5 6" key="1">
    <citation type="submission" date="2020-08" db="EMBL/GenBank/DDBJ databases">
        <title>Sequencing the genomes of 1000 actinobacteria strains.</title>
        <authorList>
            <person name="Klenk H.-P."/>
        </authorList>
    </citation>
    <scope>NUCLEOTIDE SEQUENCE [LARGE SCALE GENOMIC DNA]</scope>
    <source>
        <strain evidence="5 6">DSM 102030</strain>
    </source>
</reference>
<dbReference type="GO" id="GO:0005975">
    <property type="term" value="P:carbohydrate metabolic process"/>
    <property type="evidence" value="ECO:0007669"/>
    <property type="project" value="InterPro"/>
</dbReference>
<dbReference type="Gene3D" id="3.20.20.370">
    <property type="entry name" value="Glycoside hydrolase/deacetylase"/>
    <property type="match status" value="1"/>
</dbReference>
<dbReference type="CDD" id="cd10917">
    <property type="entry name" value="CE4_NodB_like_6s_7s"/>
    <property type="match status" value="1"/>
</dbReference>
<dbReference type="EMBL" id="JACHJT010000001">
    <property type="protein sequence ID" value="MBB4932567.1"/>
    <property type="molecule type" value="Genomic_DNA"/>
</dbReference>
<proteinExistence type="predicted"/>
<dbReference type="PANTHER" id="PTHR10587">
    <property type="entry name" value="GLYCOSYL TRANSFERASE-RELATED"/>
    <property type="match status" value="1"/>
</dbReference>
<dbReference type="AlphaFoldDB" id="A0A7W7RID2"/>
<sequence length="517" mass="55737">MFFRASTPAVTSPPTARPLGIPAATIAILTLAGCSIGEGDQSSGSEEIKPDGDPDQLTVVAPENVTGISEVTNSEDGDVLIETAYPEIPNADPLTEQLGTIIERETSDFVDAYPDAKAFTVDWNLSVAGDGIVAVRLVRTEEDADGEHTRYATYYYDATEGGTGYSTELLAGQQELDALNDLVSENLEGQEDVDTAKLYPIMRLYDSVGFNPEGDLVVEFDSGEVAPEDAGRISAVIDQDDAAPLLSEFGERAQSAATVVTPDFEITRDSPKSGAPSDPVPGVLPVRDDSVDCSTAESKCIALTFDDGPGERTPELLDALAEHDAKATFFLTGEPLRENVDTLRREYAEGHEIANHTETHPNLTTIGSGEVEDELTPVNALVRRETGHEMTLMRPPYGATDDSSAAVSKDLGLAEILWSVDTNDWRDRNAGKVASHTVKHAKPGSIVLMHDIHGTTIDAVPRMLEKLTNKGFTMVTVSQLLGETEPGEEYRDGHPDKDKDKDDKDKDEKDDKDEDDA</sequence>
<dbReference type="SUPFAM" id="SSF88713">
    <property type="entry name" value="Glycoside hydrolase/deacetylase"/>
    <property type="match status" value="1"/>
</dbReference>
<keyword evidence="6" id="KW-1185">Reference proteome</keyword>
<evidence type="ECO:0000256" key="3">
    <source>
        <dbReference type="SAM" id="MobiDB-lite"/>
    </source>
</evidence>
<comment type="caution">
    <text evidence="5">The sequence shown here is derived from an EMBL/GenBank/DDBJ whole genome shotgun (WGS) entry which is preliminary data.</text>
</comment>
<evidence type="ECO:0000313" key="6">
    <source>
        <dbReference type="Proteomes" id="UP000523007"/>
    </source>
</evidence>
<evidence type="ECO:0000313" key="5">
    <source>
        <dbReference type="EMBL" id="MBB4932567.1"/>
    </source>
</evidence>
<keyword evidence="2" id="KW-0378">Hydrolase</keyword>
<accession>A0A7W7RID2</accession>
<feature type="compositionally biased region" description="Basic and acidic residues" evidence="3">
    <location>
        <begin position="488"/>
        <end position="509"/>
    </location>
</feature>
<evidence type="ECO:0000259" key="4">
    <source>
        <dbReference type="PROSITE" id="PS51677"/>
    </source>
</evidence>
<dbReference type="Proteomes" id="UP000523007">
    <property type="component" value="Unassembled WGS sequence"/>
</dbReference>
<dbReference type="PROSITE" id="PS51257">
    <property type="entry name" value="PROKAR_LIPOPROTEIN"/>
    <property type="match status" value="1"/>
</dbReference>
<feature type="region of interest" description="Disordered" evidence="3">
    <location>
        <begin position="480"/>
        <end position="517"/>
    </location>
</feature>
<keyword evidence="1" id="KW-0479">Metal-binding</keyword>
<dbReference type="PANTHER" id="PTHR10587:SF133">
    <property type="entry name" value="CHITIN DEACETYLASE 1-RELATED"/>
    <property type="match status" value="1"/>
</dbReference>
<feature type="domain" description="NodB homology" evidence="4">
    <location>
        <begin position="299"/>
        <end position="475"/>
    </location>
</feature>
<name>A0A7W7RID2_9ACTN</name>
<evidence type="ECO:0000256" key="1">
    <source>
        <dbReference type="ARBA" id="ARBA00022723"/>
    </source>
</evidence>
<protein>
    <submittedName>
        <fullName evidence="5">Peptidoglycan/xylan/chitin deacetylase (PgdA/CDA1 family)</fullName>
    </submittedName>
</protein>
<dbReference type="PROSITE" id="PS51677">
    <property type="entry name" value="NODB"/>
    <property type="match status" value="1"/>
</dbReference>
<organism evidence="5 6">
    <name type="scientific">Lipingzhangella halophila</name>
    <dbReference type="NCBI Taxonomy" id="1783352"/>
    <lineage>
        <taxon>Bacteria</taxon>
        <taxon>Bacillati</taxon>
        <taxon>Actinomycetota</taxon>
        <taxon>Actinomycetes</taxon>
        <taxon>Streptosporangiales</taxon>
        <taxon>Nocardiopsidaceae</taxon>
        <taxon>Lipingzhangella</taxon>
    </lineage>
</organism>
<dbReference type="InterPro" id="IPR011330">
    <property type="entry name" value="Glyco_hydro/deAcase_b/a-brl"/>
</dbReference>
<gene>
    <name evidence="5" type="ORF">F4561_003387</name>
</gene>
<dbReference type="GO" id="GO:0046872">
    <property type="term" value="F:metal ion binding"/>
    <property type="evidence" value="ECO:0007669"/>
    <property type="project" value="UniProtKB-KW"/>
</dbReference>
<evidence type="ECO:0000256" key="2">
    <source>
        <dbReference type="ARBA" id="ARBA00022801"/>
    </source>
</evidence>
<dbReference type="Pfam" id="PF01522">
    <property type="entry name" value="Polysacc_deac_1"/>
    <property type="match status" value="1"/>
</dbReference>
<dbReference type="GO" id="GO:0016810">
    <property type="term" value="F:hydrolase activity, acting on carbon-nitrogen (but not peptide) bonds"/>
    <property type="evidence" value="ECO:0007669"/>
    <property type="project" value="InterPro"/>
</dbReference>
<dbReference type="GO" id="GO:0016020">
    <property type="term" value="C:membrane"/>
    <property type="evidence" value="ECO:0007669"/>
    <property type="project" value="TreeGrafter"/>
</dbReference>